<dbReference type="GO" id="GO:0046872">
    <property type="term" value="F:metal ion binding"/>
    <property type="evidence" value="ECO:0007669"/>
    <property type="project" value="UniProtKB-KW"/>
</dbReference>
<reference evidence="12 13" key="2">
    <citation type="journal article" date="2009" name="PLoS ONE">
        <title>An integrated genetic and cytogenetic map of the cucumber genome.</title>
        <authorList>
            <person name="Ren Y."/>
            <person name="Zhang Z."/>
            <person name="Liu J."/>
            <person name="Staub J.E."/>
            <person name="Han Y."/>
            <person name="Cheng Z."/>
            <person name="Li X."/>
            <person name="Lu J."/>
            <person name="Miao H."/>
            <person name="Kang H."/>
            <person name="Xie B."/>
            <person name="Gu X."/>
            <person name="Wang X."/>
            <person name="Du Y."/>
            <person name="Jin W."/>
            <person name="Huang S."/>
        </authorList>
    </citation>
    <scope>NUCLEOTIDE SEQUENCE [LARGE SCALE GENOMIC DNA]</scope>
    <source>
        <strain evidence="13">cv. 9930</strain>
    </source>
</reference>
<evidence type="ECO:0000256" key="9">
    <source>
        <dbReference type="ARBA" id="ARBA00032766"/>
    </source>
</evidence>
<comment type="cofactor">
    <cofactor evidence="1">
        <name>Zn(2+)</name>
        <dbReference type="ChEBI" id="CHEBI:29105"/>
    </cofactor>
</comment>
<dbReference type="PANTHER" id="PTHR11774:SF11">
    <property type="entry name" value="GERANYLGERANYL TRANSFERASE TYPE-2 SUBUNIT BETA"/>
    <property type="match status" value="1"/>
</dbReference>
<dbReference type="GO" id="GO:0008318">
    <property type="term" value="F:protein prenyltransferase activity"/>
    <property type="evidence" value="ECO:0007669"/>
    <property type="project" value="InterPro"/>
</dbReference>
<evidence type="ECO:0000256" key="2">
    <source>
        <dbReference type="ARBA" id="ARBA00010497"/>
    </source>
</evidence>
<dbReference type="Proteomes" id="UP000029981">
    <property type="component" value="Chromosome 7"/>
</dbReference>
<reference evidence="12 13" key="1">
    <citation type="journal article" date="2009" name="Nat. Genet.">
        <title>The genome of the cucumber, Cucumis sativus L.</title>
        <authorList>
            <person name="Huang S."/>
            <person name="Li R."/>
            <person name="Zhang Z."/>
            <person name="Li L."/>
            <person name="Gu X."/>
            <person name="Fan W."/>
            <person name="Lucas W.J."/>
            <person name="Wang X."/>
            <person name="Xie B."/>
            <person name="Ni P."/>
            <person name="Ren Y."/>
            <person name="Zhu H."/>
            <person name="Li J."/>
            <person name="Lin K."/>
            <person name="Jin W."/>
            <person name="Fei Z."/>
            <person name="Li G."/>
            <person name="Staub J."/>
            <person name="Kilian A."/>
            <person name="van der Vossen E.A."/>
            <person name="Wu Y."/>
            <person name="Guo J."/>
            <person name="He J."/>
            <person name="Jia Z."/>
            <person name="Ren Y."/>
            <person name="Tian G."/>
            <person name="Lu Y."/>
            <person name="Ruan J."/>
            <person name="Qian W."/>
            <person name="Wang M."/>
            <person name="Huang Q."/>
            <person name="Li B."/>
            <person name="Xuan Z."/>
            <person name="Cao J."/>
            <person name="Asan"/>
            <person name="Wu Z."/>
            <person name="Zhang J."/>
            <person name="Cai Q."/>
            <person name="Bai Y."/>
            <person name="Zhao B."/>
            <person name="Han Y."/>
            <person name="Li Y."/>
            <person name="Li X."/>
            <person name="Wang S."/>
            <person name="Shi Q."/>
            <person name="Liu S."/>
            <person name="Cho W.K."/>
            <person name="Kim J.Y."/>
            <person name="Xu Y."/>
            <person name="Heller-Uszynska K."/>
            <person name="Miao H."/>
            <person name="Cheng Z."/>
            <person name="Zhang S."/>
            <person name="Wu J."/>
            <person name="Yang Y."/>
            <person name="Kang H."/>
            <person name="Li M."/>
            <person name="Liang H."/>
            <person name="Ren X."/>
            <person name="Shi Z."/>
            <person name="Wen M."/>
            <person name="Jian M."/>
            <person name="Yang H."/>
            <person name="Zhang G."/>
            <person name="Yang Z."/>
            <person name="Chen R."/>
            <person name="Liu S."/>
            <person name="Li J."/>
            <person name="Ma L."/>
            <person name="Liu H."/>
            <person name="Zhou Y."/>
            <person name="Zhao J."/>
            <person name="Fang X."/>
            <person name="Li G."/>
            <person name="Fang L."/>
            <person name="Li Y."/>
            <person name="Liu D."/>
            <person name="Zheng H."/>
            <person name="Zhang Y."/>
            <person name="Qin N."/>
            <person name="Li Z."/>
            <person name="Yang G."/>
            <person name="Yang S."/>
            <person name="Bolund L."/>
            <person name="Kristiansen K."/>
            <person name="Zheng H."/>
            <person name="Li S."/>
            <person name="Zhang X."/>
            <person name="Yang H."/>
            <person name="Wang J."/>
            <person name="Sun R."/>
            <person name="Zhang B."/>
            <person name="Jiang S."/>
            <person name="Wang J."/>
            <person name="Du Y."/>
            <person name="Li S."/>
        </authorList>
    </citation>
    <scope>NUCLEOTIDE SEQUENCE [LARGE SCALE GENOMIC DNA]</scope>
    <source>
        <strain evidence="13">cv. 9930</strain>
    </source>
</reference>
<keyword evidence="6" id="KW-0677">Repeat</keyword>
<accession>A0A0A0K5L9</accession>
<feature type="signal peptide" evidence="10">
    <location>
        <begin position="1"/>
        <end position="18"/>
    </location>
</feature>
<organism evidence="12 13">
    <name type="scientific">Cucumis sativus</name>
    <name type="common">Cucumber</name>
    <dbReference type="NCBI Taxonomy" id="3659"/>
    <lineage>
        <taxon>Eukaryota</taxon>
        <taxon>Viridiplantae</taxon>
        <taxon>Streptophyta</taxon>
        <taxon>Embryophyta</taxon>
        <taxon>Tracheophyta</taxon>
        <taxon>Spermatophyta</taxon>
        <taxon>Magnoliopsida</taxon>
        <taxon>eudicotyledons</taxon>
        <taxon>Gunneridae</taxon>
        <taxon>Pentapetalae</taxon>
        <taxon>rosids</taxon>
        <taxon>fabids</taxon>
        <taxon>Cucurbitales</taxon>
        <taxon>Cucurbitaceae</taxon>
        <taxon>Benincaseae</taxon>
        <taxon>Cucumis</taxon>
    </lineage>
</organism>
<name>A0A0A0K5L9_CUCSA</name>
<dbReference type="STRING" id="3659.A0A0A0K5L9"/>
<feature type="chain" id="PRO_5001964951" description="Geranylgeranyl transferase type II subunit beta" evidence="10">
    <location>
        <begin position="19"/>
        <end position="112"/>
    </location>
</feature>
<proteinExistence type="inferred from homology"/>
<dbReference type="Pfam" id="PF00432">
    <property type="entry name" value="Prenyltrans"/>
    <property type="match status" value="1"/>
</dbReference>
<dbReference type="OMA" id="HWINKER"/>
<evidence type="ECO:0000313" key="13">
    <source>
        <dbReference type="Proteomes" id="UP000029981"/>
    </source>
</evidence>
<evidence type="ECO:0000313" key="12">
    <source>
        <dbReference type="EMBL" id="KGN43557.1"/>
    </source>
</evidence>
<dbReference type="Gramene" id="KGN43557">
    <property type="protein sequence ID" value="KGN43557"/>
    <property type="gene ID" value="Csa_7G044970"/>
</dbReference>
<dbReference type="InterPro" id="IPR001330">
    <property type="entry name" value="Prenyltrans"/>
</dbReference>
<keyword evidence="13" id="KW-1185">Reference proteome</keyword>
<dbReference type="EMBL" id="CM002928">
    <property type="protein sequence ID" value="KGN43557.1"/>
    <property type="molecule type" value="Genomic_DNA"/>
</dbReference>
<keyword evidence="3" id="KW-0637">Prenyltransferase</keyword>
<dbReference type="AlphaFoldDB" id="A0A0A0K5L9"/>
<reference evidence="12 13" key="4">
    <citation type="journal article" date="2011" name="BMC Genomics">
        <title>RNA-Seq improves annotation of protein-coding genes in the cucumber genome.</title>
        <authorList>
            <person name="Li Z."/>
            <person name="Zhang Z."/>
            <person name="Yan P."/>
            <person name="Huang S."/>
            <person name="Fei Z."/>
            <person name="Lin K."/>
        </authorList>
    </citation>
    <scope>NUCLEOTIDE SEQUENCE [LARGE SCALE GENOMIC DNA]</scope>
    <source>
        <strain evidence="13">cv. 9930</strain>
    </source>
</reference>
<evidence type="ECO:0000256" key="1">
    <source>
        <dbReference type="ARBA" id="ARBA00001947"/>
    </source>
</evidence>
<evidence type="ECO:0000256" key="6">
    <source>
        <dbReference type="ARBA" id="ARBA00022737"/>
    </source>
</evidence>
<comment type="similarity">
    <text evidence="2">Belongs to the protein prenyltransferase subunit beta family.</text>
</comment>
<evidence type="ECO:0000256" key="4">
    <source>
        <dbReference type="ARBA" id="ARBA00022679"/>
    </source>
</evidence>
<dbReference type="SUPFAM" id="SSF48239">
    <property type="entry name" value="Terpenoid cyclases/Protein prenyltransferases"/>
    <property type="match status" value="1"/>
</dbReference>
<evidence type="ECO:0000256" key="8">
    <source>
        <dbReference type="ARBA" id="ARBA00030816"/>
    </source>
</evidence>
<keyword evidence="5" id="KW-0479">Metal-binding</keyword>
<sequence length="112" mass="12599">MHTLPLTDFIMLLPFCHSRWVLSSLIMIDRGHWINKERLIKFILDSQDTENGGISGRRDDAVDVYHTCFGIAGLSLLEYPGPKAIDPAYALPVDVVNRIFLSKKIVSSKAID</sequence>
<dbReference type="Gene3D" id="1.50.10.20">
    <property type="match status" value="1"/>
</dbReference>
<feature type="domain" description="Prenyltransferase alpha-alpha toroid" evidence="11">
    <location>
        <begin position="16"/>
        <end position="90"/>
    </location>
</feature>
<dbReference type="PANTHER" id="PTHR11774">
    <property type="entry name" value="GERANYLGERANYL TRANSFERASE TYPE BETA SUBUNIT"/>
    <property type="match status" value="1"/>
</dbReference>
<protein>
    <recommendedName>
        <fullName evidence="8">Geranylgeranyl transferase type II subunit beta</fullName>
    </recommendedName>
    <alternativeName>
        <fullName evidence="9">Type II protein geranyl-geranyltransferase subunit beta</fullName>
    </alternativeName>
</protein>
<gene>
    <name evidence="12" type="ORF">Csa_7G044970</name>
</gene>
<dbReference type="InterPro" id="IPR008930">
    <property type="entry name" value="Terpenoid_cyclase/PrenylTrfase"/>
</dbReference>
<keyword evidence="4" id="KW-0808">Transferase</keyword>
<dbReference type="InterPro" id="IPR045089">
    <property type="entry name" value="PGGT1B-like"/>
</dbReference>
<evidence type="ECO:0000256" key="7">
    <source>
        <dbReference type="ARBA" id="ARBA00022833"/>
    </source>
</evidence>
<evidence type="ECO:0000259" key="11">
    <source>
        <dbReference type="Pfam" id="PF00432"/>
    </source>
</evidence>
<evidence type="ECO:0000256" key="5">
    <source>
        <dbReference type="ARBA" id="ARBA00022723"/>
    </source>
</evidence>
<reference evidence="12 13" key="3">
    <citation type="journal article" date="2010" name="BMC Genomics">
        <title>Transcriptome sequencing and comparative analysis of cucumber flowers with different sex types.</title>
        <authorList>
            <person name="Guo S."/>
            <person name="Zheng Y."/>
            <person name="Joung J.G."/>
            <person name="Liu S."/>
            <person name="Zhang Z."/>
            <person name="Crasta O.R."/>
            <person name="Sobral B.W."/>
            <person name="Xu Y."/>
            <person name="Huang S."/>
            <person name="Fei Z."/>
        </authorList>
    </citation>
    <scope>NUCLEOTIDE SEQUENCE [LARGE SCALE GENOMIC DNA]</scope>
    <source>
        <strain evidence="13">cv. 9930</strain>
    </source>
</reference>
<keyword evidence="10" id="KW-0732">Signal</keyword>
<evidence type="ECO:0000256" key="3">
    <source>
        <dbReference type="ARBA" id="ARBA00022602"/>
    </source>
</evidence>
<evidence type="ECO:0000256" key="10">
    <source>
        <dbReference type="SAM" id="SignalP"/>
    </source>
</evidence>
<keyword evidence="7" id="KW-0862">Zinc</keyword>